<keyword evidence="2" id="KW-1185">Reference proteome</keyword>
<evidence type="ECO:0000313" key="2">
    <source>
        <dbReference type="Proteomes" id="UP000186156"/>
    </source>
</evidence>
<dbReference type="EMBL" id="FTOO01000004">
    <property type="protein sequence ID" value="SIS79244.1"/>
    <property type="molecule type" value="Genomic_DNA"/>
</dbReference>
<accession>A0A1N7LZJ6</accession>
<dbReference type="AlphaFoldDB" id="A0A1N7LZJ6"/>
<proteinExistence type="predicted"/>
<organism evidence="1 2">
    <name type="scientific">Alicyclobacillus vulcanalis</name>
    <dbReference type="NCBI Taxonomy" id="252246"/>
    <lineage>
        <taxon>Bacteria</taxon>
        <taxon>Bacillati</taxon>
        <taxon>Bacillota</taxon>
        <taxon>Bacilli</taxon>
        <taxon>Bacillales</taxon>
        <taxon>Alicyclobacillaceae</taxon>
        <taxon>Alicyclobacillus</taxon>
    </lineage>
</organism>
<protein>
    <submittedName>
        <fullName evidence="1">Uncharacterized protein</fullName>
    </submittedName>
</protein>
<dbReference type="Proteomes" id="UP000186156">
    <property type="component" value="Unassembled WGS sequence"/>
</dbReference>
<dbReference type="STRING" id="252246.SAMN05421799_104104"/>
<reference evidence="2" key="1">
    <citation type="submission" date="2017-01" db="EMBL/GenBank/DDBJ databases">
        <authorList>
            <person name="Varghese N."/>
            <person name="Submissions S."/>
        </authorList>
    </citation>
    <scope>NUCLEOTIDE SEQUENCE [LARGE SCALE GENOMIC DNA]</scope>
    <source>
        <strain evidence="2">DSM 16176</strain>
    </source>
</reference>
<gene>
    <name evidence="1" type="ORF">SAMN05421799_104104</name>
</gene>
<name>A0A1N7LZJ6_9BACL</name>
<sequence length="52" mass="5761">MQRPIRVIWIQDAKENPEALDAQLARLWSKTWVKLAASTAATRPDLSPGDGS</sequence>
<dbReference type="RefSeq" id="WP_200805728.1">
    <property type="nucleotide sequence ID" value="NZ_FTOO01000004.1"/>
</dbReference>
<evidence type="ECO:0000313" key="1">
    <source>
        <dbReference type="EMBL" id="SIS79244.1"/>
    </source>
</evidence>